<feature type="signal peptide" evidence="2">
    <location>
        <begin position="1"/>
        <end position="22"/>
    </location>
</feature>
<evidence type="ECO:0008006" key="5">
    <source>
        <dbReference type="Google" id="ProtNLM"/>
    </source>
</evidence>
<gene>
    <name evidence="3" type="ORF">DVH29_02050</name>
</gene>
<dbReference type="AlphaFoldDB" id="A0A369WA06"/>
<organism evidence="3 4">
    <name type="scientific">Pelagibacterium lacus</name>
    <dbReference type="NCBI Taxonomy" id="2282655"/>
    <lineage>
        <taxon>Bacteria</taxon>
        <taxon>Pseudomonadati</taxon>
        <taxon>Pseudomonadota</taxon>
        <taxon>Alphaproteobacteria</taxon>
        <taxon>Hyphomicrobiales</taxon>
        <taxon>Devosiaceae</taxon>
        <taxon>Pelagibacterium</taxon>
    </lineage>
</organism>
<evidence type="ECO:0000313" key="4">
    <source>
        <dbReference type="Proteomes" id="UP000253759"/>
    </source>
</evidence>
<keyword evidence="4" id="KW-1185">Reference proteome</keyword>
<evidence type="ECO:0000313" key="3">
    <source>
        <dbReference type="EMBL" id="RDE10200.1"/>
    </source>
</evidence>
<dbReference type="Proteomes" id="UP000253759">
    <property type="component" value="Unassembled WGS sequence"/>
</dbReference>
<accession>A0A369WA06</accession>
<keyword evidence="2" id="KW-0732">Signal</keyword>
<evidence type="ECO:0000256" key="1">
    <source>
        <dbReference type="SAM" id="MobiDB-lite"/>
    </source>
</evidence>
<name>A0A369WA06_9HYPH</name>
<reference evidence="4" key="1">
    <citation type="submission" date="2018-07" db="EMBL/GenBank/DDBJ databases">
        <authorList>
            <person name="Liu B.-T."/>
            <person name="Du Z."/>
        </authorList>
    </citation>
    <scope>NUCLEOTIDE SEQUENCE [LARGE SCALE GENOMIC DNA]</scope>
    <source>
        <strain evidence="4">XYN52</strain>
    </source>
</reference>
<dbReference type="EMBL" id="QQNH01000002">
    <property type="protein sequence ID" value="RDE10200.1"/>
    <property type="molecule type" value="Genomic_DNA"/>
</dbReference>
<proteinExistence type="predicted"/>
<protein>
    <recommendedName>
        <fullName evidence="5">Cytochrome c</fullName>
    </recommendedName>
</protein>
<sequence>MRPRILPLLALLAFTTGPAVYAFQGQAQTNEAETADLPAAEEEELDPADANAAPFPPGRHAALTKRVCTECHMANMVLQRTYTYDEAVRFYQIMVTSNTETDEARAVIEYLSTTLAP</sequence>
<feature type="region of interest" description="Disordered" evidence="1">
    <location>
        <begin position="31"/>
        <end position="56"/>
    </location>
</feature>
<comment type="caution">
    <text evidence="3">The sequence shown here is derived from an EMBL/GenBank/DDBJ whole genome shotgun (WGS) entry which is preliminary data.</text>
</comment>
<feature type="chain" id="PRO_5016654609" description="Cytochrome c" evidence="2">
    <location>
        <begin position="23"/>
        <end position="117"/>
    </location>
</feature>
<dbReference type="RefSeq" id="WP_114644496.1">
    <property type="nucleotide sequence ID" value="NZ_QQNH01000002.1"/>
</dbReference>
<evidence type="ECO:0000256" key="2">
    <source>
        <dbReference type="SAM" id="SignalP"/>
    </source>
</evidence>
<dbReference type="OrthoDB" id="9805828at2"/>